<dbReference type="RefSeq" id="WP_044841845.1">
    <property type="nucleotide sequence ID" value="NZ_CP059733.1"/>
</dbReference>
<evidence type="ECO:0000313" key="3">
    <source>
        <dbReference type="Proteomes" id="UP000032352"/>
    </source>
</evidence>
<protein>
    <submittedName>
        <fullName evidence="2">SIMPL domain-containing protein</fullName>
    </submittedName>
</protein>
<name>A0AAE9Z6R0_9GAMM</name>
<keyword evidence="3" id="KW-1185">Reference proteome</keyword>
<keyword evidence="1" id="KW-0732">Signal</keyword>
<dbReference type="EMBL" id="CP059733">
    <property type="protein sequence ID" value="WDE07638.1"/>
    <property type="molecule type" value="Genomic_DNA"/>
</dbReference>
<dbReference type="Pfam" id="PF04402">
    <property type="entry name" value="SIMPL"/>
    <property type="match status" value="1"/>
</dbReference>
<dbReference type="Proteomes" id="UP000032352">
    <property type="component" value="Chromosome"/>
</dbReference>
<reference evidence="2 3" key="1">
    <citation type="journal article" date="2015" name="Genome Announc.">
        <title>Draft Genome Sequences of Marine Isolates of Thalassomonas viridans and Thalassomonas actiniarum.</title>
        <authorList>
            <person name="Olonade I."/>
            <person name="van Zyl L.J."/>
            <person name="Trindade M."/>
        </authorList>
    </citation>
    <scope>NUCLEOTIDE SEQUENCE [LARGE SCALE GENOMIC DNA]</scope>
    <source>
        <strain evidence="2 3">XOM25</strain>
    </source>
</reference>
<organism evidence="2 3">
    <name type="scientific">Thalassomonas viridans</name>
    <dbReference type="NCBI Taxonomy" id="137584"/>
    <lineage>
        <taxon>Bacteria</taxon>
        <taxon>Pseudomonadati</taxon>
        <taxon>Pseudomonadota</taxon>
        <taxon>Gammaproteobacteria</taxon>
        <taxon>Alteromonadales</taxon>
        <taxon>Colwelliaceae</taxon>
        <taxon>Thalassomonas</taxon>
    </lineage>
</organism>
<dbReference type="InterPro" id="IPR052022">
    <property type="entry name" value="26kDa_periplasmic_antigen"/>
</dbReference>
<dbReference type="PANTHER" id="PTHR34387:SF2">
    <property type="entry name" value="SLR1258 PROTEIN"/>
    <property type="match status" value="1"/>
</dbReference>
<reference evidence="2 3" key="2">
    <citation type="journal article" date="2022" name="Mar. Drugs">
        <title>Bioassay-Guided Fractionation Leads to the Detection of Cholic Acid Generated by the Rare Thalassomonas sp.</title>
        <authorList>
            <person name="Pheiffer F."/>
            <person name="Schneider Y.K."/>
            <person name="Hansen E.H."/>
            <person name="Andersen J.H."/>
            <person name="Isaksson J."/>
            <person name="Busche T."/>
            <person name="R C."/>
            <person name="Kalinowski J."/>
            <person name="Zyl L.V."/>
            <person name="Trindade M."/>
        </authorList>
    </citation>
    <scope>NUCLEOTIDE SEQUENCE [LARGE SCALE GENOMIC DNA]</scope>
    <source>
        <strain evidence="2 3">XOM25</strain>
    </source>
</reference>
<dbReference type="GO" id="GO:0006974">
    <property type="term" value="P:DNA damage response"/>
    <property type="evidence" value="ECO:0007669"/>
    <property type="project" value="TreeGrafter"/>
</dbReference>
<dbReference type="Gene3D" id="3.30.110.170">
    <property type="entry name" value="Protein of unknown function (DUF541), domain 1"/>
    <property type="match status" value="1"/>
</dbReference>
<evidence type="ECO:0000256" key="1">
    <source>
        <dbReference type="SAM" id="SignalP"/>
    </source>
</evidence>
<dbReference type="InterPro" id="IPR007497">
    <property type="entry name" value="SIMPL/DUF541"/>
</dbReference>
<sequence>MRALTLLFCSLLFLPSLAVEPESNRQKENIIEVTGEGRISLPQDKIKIDLLLTDESRHISKAKMFIEQQSKQIKQMAAGLGISPDSIRWQQVHVRPLYKEDSVQLHALEVPHSLPQGDEARVFISQLSADKTSEVEKFELSRRISIDFSDAELYQQFLQRVIGLGVKNIFPALISSDEYQQYYQQALDLAVSDAKAKAARLAQQTGTRLGGLSSLREVVLPGNKPGQEFDLSLRRENFTPLAQEIRARVVVSFRIIP</sequence>
<dbReference type="PANTHER" id="PTHR34387">
    <property type="entry name" value="SLR1258 PROTEIN"/>
    <property type="match status" value="1"/>
</dbReference>
<evidence type="ECO:0000313" key="2">
    <source>
        <dbReference type="EMBL" id="WDE07638.1"/>
    </source>
</evidence>
<accession>A0AAE9Z6R0</accession>
<gene>
    <name evidence="2" type="ORF">SG34_012525</name>
</gene>
<dbReference type="AlphaFoldDB" id="A0AAE9Z6R0"/>
<feature type="chain" id="PRO_5041933834" evidence="1">
    <location>
        <begin position="19"/>
        <end position="257"/>
    </location>
</feature>
<feature type="signal peptide" evidence="1">
    <location>
        <begin position="1"/>
        <end position="18"/>
    </location>
</feature>
<dbReference type="KEGG" id="tvd:SG34_012525"/>
<proteinExistence type="predicted"/>